<dbReference type="SUPFAM" id="SSF109709">
    <property type="entry name" value="KorB DNA-binding domain-like"/>
    <property type="match status" value="1"/>
</dbReference>
<proteinExistence type="predicted"/>
<dbReference type="EMBL" id="CP104311">
    <property type="protein sequence ID" value="WWF02983.1"/>
    <property type="molecule type" value="Genomic_DNA"/>
</dbReference>
<dbReference type="RefSeq" id="WP_277458423.1">
    <property type="nucleotide sequence ID" value="NZ_CP104311.1"/>
</dbReference>
<evidence type="ECO:0000313" key="1">
    <source>
        <dbReference type="EMBL" id="WWF02983.1"/>
    </source>
</evidence>
<protein>
    <recommendedName>
        <fullName evidence="3">LacI family transcriptional regulator</fullName>
    </recommendedName>
</protein>
<organism evidence="1 2">
    <name type="scientific">Methylococcus capsulatus</name>
    <dbReference type="NCBI Taxonomy" id="414"/>
    <lineage>
        <taxon>Bacteria</taxon>
        <taxon>Pseudomonadati</taxon>
        <taxon>Pseudomonadota</taxon>
        <taxon>Gammaproteobacteria</taxon>
        <taxon>Methylococcales</taxon>
        <taxon>Methylococcaceae</taxon>
        <taxon>Methylococcus</taxon>
    </lineage>
</organism>
<keyword evidence="2" id="KW-1185">Reference proteome</keyword>
<evidence type="ECO:0000313" key="2">
    <source>
        <dbReference type="Proteomes" id="UP001359308"/>
    </source>
</evidence>
<dbReference type="Gene3D" id="1.10.10.2830">
    <property type="match status" value="1"/>
</dbReference>
<sequence length="154" mass="17074">MNEILIYKTGQAEVITASDGSLTVTMPIRIKRRGSRKAVTLPDGGAVQPRPWDDTPTPIQLALARGHRWLAMVESGEARTLSEVAEREGMDRAYVSRMVNLTTLAPDIVAAILDETLPPEVTLFDLASGTPLLWDEQRKLIRASEDDHRLTKIE</sequence>
<accession>A0ABZ2F6V4</accession>
<reference evidence="1 2" key="1">
    <citation type="submission" date="2022-09" db="EMBL/GenBank/DDBJ databases">
        <authorList>
            <person name="Giprobiosintez L."/>
        </authorList>
    </citation>
    <scope>NUCLEOTIDE SEQUENCE [LARGE SCALE GENOMIC DNA]</scope>
    <source>
        <strain evidence="2">VKPM-B-12549 (GBS-15)</strain>
    </source>
</reference>
<name>A0ABZ2F6V4_METCP</name>
<dbReference type="Proteomes" id="UP001359308">
    <property type="component" value="Chromosome"/>
</dbReference>
<evidence type="ECO:0008006" key="3">
    <source>
        <dbReference type="Google" id="ProtNLM"/>
    </source>
</evidence>
<gene>
    <name evidence="1" type="ORF">N4J17_05015</name>
</gene>